<reference evidence="2 3" key="1">
    <citation type="submission" date="2020-06" db="EMBL/GenBank/DDBJ databases">
        <title>Genome mining for natural products.</title>
        <authorList>
            <person name="Zhang B."/>
            <person name="Shi J."/>
            <person name="Ge H."/>
        </authorList>
    </citation>
    <scope>NUCLEOTIDE SEQUENCE [LARGE SCALE GENOMIC DNA]</scope>
    <source>
        <strain evidence="2 3">NA02069</strain>
    </source>
</reference>
<feature type="region of interest" description="Disordered" evidence="1">
    <location>
        <begin position="404"/>
        <end position="426"/>
    </location>
</feature>
<dbReference type="Proteomes" id="UP000509418">
    <property type="component" value="Chromosome"/>
</dbReference>
<feature type="region of interest" description="Disordered" evidence="1">
    <location>
        <begin position="246"/>
        <end position="268"/>
    </location>
</feature>
<protein>
    <recommendedName>
        <fullName evidence="4">Helix-turn-helix domain-containing protein</fullName>
    </recommendedName>
</protein>
<evidence type="ECO:0000256" key="1">
    <source>
        <dbReference type="SAM" id="MobiDB-lite"/>
    </source>
</evidence>
<proteinExistence type="predicted"/>
<organism evidence="2 3">
    <name type="scientific">Streptomyces chartreusis</name>
    <dbReference type="NCBI Taxonomy" id="1969"/>
    <lineage>
        <taxon>Bacteria</taxon>
        <taxon>Bacillati</taxon>
        <taxon>Actinomycetota</taxon>
        <taxon>Actinomycetes</taxon>
        <taxon>Kitasatosporales</taxon>
        <taxon>Streptomycetaceae</taxon>
        <taxon>Streptomyces</taxon>
    </lineage>
</organism>
<evidence type="ECO:0000313" key="3">
    <source>
        <dbReference type="Proteomes" id="UP000509418"/>
    </source>
</evidence>
<evidence type="ECO:0008006" key="4">
    <source>
        <dbReference type="Google" id="ProtNLM"/>
    </source>
</evidence>
<gene>
    <name evidence="2" type="ORF">HUT05_45140</name>
</gene>
<name>A0A7H8TKZ9_STRCX</name>
<feature type="region of interest" description="Disordered" evidence="1">
    <location>
        <begin position="205"/>
        <end position="226"/>
    </location>
</feature>
<sequence>MQHLSACRHINLTACPDVSEIRPVSGASRHAFALVHDVAAQEVDATASRQLRREVDFLAAVRFMVEAGFHPHAGRTTLRLAEVFATRMARSKDGHVPFSAEATARMLGLKRRAVFNHARYLRELGLIAYVEHGTKRNVLRARHCANWTKEHGYRATATLFAAVAPRVWDEAMGRRIRGHGYKARMTGVTPSGRILAVATALEHRRERADGQQRHPVDNSRPCTPSVEVPQLHTTVAVDGGIKDRTREHACREKKHRQRRGRGSTHWSATRTAAAMQEARSVRLHTWWTQGSCVRQLAYALRPCFEAGWTWEEIAREIARWTVPLRPRHVASYVASEIRRRVNAGELHLPDGLVAPYRQPETSTWDDDANPHGPRYAAMQAFKARTYRPAAARAAAALTETRRLVTRQRQPAQERPAQESRIPGAHPENVLLTRQEFASLVENSLPVLAGETLWAQTDEAAEYRLDAECRRGTWEYNPPLWSGYESSAGKLTDRHSVTIS</sequence>
<dbReference type="AlphaFoldDB" id="A0A7H8TKZ9"/>
<feature type="compositionally biased region" description="Basic residues" evidence="1">
    <location>
        <begin position="251"/>
        <end position="262"/>
    </location>
</feature>
<evidence type="ECO:0000313" key="2">
    <source>
        <dbReference type="EMBL" id="QKZ23917.1"/>
    </source>
</evidence>
<feature type="compositionally biased region" description="Basic and acidic residues" evidence="1">
    <location>
        <begin position="205"/>
        <end position="217"/>
    </location>
</feature>
<dbReference type="EMBL" id="CP056041">
    <property type="protein sequence ID" value="QKZ23917.1"/>
    <property type="molecule type" value="Genomic_DNA"/>
</dbReference>
<dbReference type="RefSeq" id="WP_176578531.1">
    <property type="nucleotide sequence ID" value="NZ_CP056041.1"/>
</dbReference>
<keyword evidence="3" id="KW-1185">Reference proteome</keyword>
<accession>A0A7H8TKZ9</accession>